<sequence length="491" mass="57283">MNYKVLPQLSTHFQQIELHKKIYEDEQEGYVNDELFEQLLEQWNNQLYDYIPEILSFIYKELDYHKLNLHVLIKNNTVNILHNILTSMCPLSEQAFNIIIRIIEVCPQSLNVFLEETINFQDFLSSILEQNAKETIAPGEFVFSHVFNYDCAYACKLICESDHIKELYQKGFVIGIVACLKESFRDNMDNGDGSATNDIEIEKRYLDCLGSFLLNSDLDIISNQQETLFILEIYHIILKTKRLHLFEKACTFLNTLMQKNPFLVDVFYNLHIMDDAYELTQDYIPTDYSLASTFGFISQFLYYSNECVKEFAQKIDGSSIFGYIVEDINSIDDDRYDSIYTNAFILLINLVVELGEIPDDIFINDIANVITVIMNEGRIELKTSMMHFFLVYCEYCKADSLMELFTNDFIIPFFESLDGCEKDLFEVSLDTIERILSKIGRFSFEGEQEKYLMDVIIPRFLVSMIEAGDDEKCAAQQIMQSYYPDFSDPEK</sequence>
<organism evidence="1 2">
    <name type="scientific">Tritrichomonas foetus</name>
    <dbReference type="NCBI Taxonomy" id="1144522"/>
    <lineage>
        <taxon>Eukaryota</taxon>
        <taxon>Metamonada</taxon>
        <taxon>Parabasalia</taxon>
        <taxon>Tritrichomonadida</taxon>
        <taxon>Tritrichomonadidae</taxon>
        <taxon>Tritrichomonas</taxon>
    </lineage>
</organism>
<keyword evidence="2" id="KW-1185">Reference proteome</keyword>
<evidence type="ECO:0000313" key="2">
    <source>
        <dbReference type="Proteomes" id="UP000179807"/>
    </source>
</evidence>
<dbReference type="VEuPathDB" id="TrichDB:TRFO_02889"/>
<dbReference type="Proteomes" id="UP000179807">
    <property type="component" value="Unassembled WGS sequence"/>
</dbReference>
<protein>
    <recommendedName>
        <fullName evidence="3">SPIN90/Ldb17 leucine-rich domain-containing protein</fullName>
    </recommendedName>
</protein>
<gene>
    <name evidence="1" type="ORF">TRFO_02889</name>
</gene>
<accession>A0A1J4KWK7</accession>
<dbReference type="InterPro" id="IPR016024">
    <property type="entry name" value="ARM-type_fold"/>
</dbReference>
<reference evidence="1" key="1">
    <citation type="submission" date="2016-10" db="EMBL/GenBank/DDBJ databases">
        <authorList>
            <person name="Benchimol M."/>
            <person name="Almeida L.G."/>
            <person name="Vasconcelos A.T."/>
            <person name="Perreira-Neves A."/>
            <person name="Rosa I.A."/>
            <person name="Tasca T."/>
            <person name="Bogo M.R."/>
            <person name="de Souza W."/>
        </authorList>
    </citation>
    <scope>NUCLEOTIDE SEQUENCE [LARGE SCALE GENOMIC DNA]</scope>
    <source>
        <strain evidence="1">K</strain>
    </source>
</reference>
<dbReference type="EMBL" id="MLAK01000217">
    <property type="protein sequence ID" value="OHT15546.1"/>
    <property type="molecule type" value="Genomic_DNA"/>
</dbReference>
<comment type="caution">
    <text evidence="1">The sequence shown here is derived from an EMBL/GenBank/DDBJ whole genome shotgun (WGS) entry which is preliminary data.</text>
</comment>
<dbReference type="SUPFAM" id="SSF48371">
    <property type="entry name" value="ARM repeat"/>
    <property type="match status" value="1"/>
</dbReference>
<evidence type="ECO:0008006" key="3">
    <source>
        <dbReference type="Google" id="ProtNLM"/>
    </source>
</evidence>
<proteinExistence type="predicted"/>
<dbReference type="InterPro" id="IPR011989">
    <property type="entry name" value="ARM-like"/>
</dbReference>
<dbReference type="AlphaFoldDB" id="A0A1J4KWK7"/>
<dbReference type="Gene3D" id="1.25.10.10">
    <property type="entry name" value="Leucine-rich Repeat Variant"/>
    <property type="match status" value="1"/>
</dbReference>
<name>A0A1J4KWK7_9EUKA</name>
<evidence type="ECO:0000313" key="1">
    <source>
        <dbReference type="EMBL" id="OHT15546.1"/>
    </source>
</evidence>
<dbReference type="GeneID" id="94825671"/>
<dbReference type="RefSeq" id="XP_068368682.1">
    <property type="nucleotide sequence ID" value="XM_068490967.1"/>
</dbReference>